<proteinExistence type="predicted"/>
<organism evidence="2 3">
    <name type="scientific">Absidia repens</name>
    <dbReference type="NCBI Taxonomy" id="90262"/>
    <lineage>
        <taxon>Eukaryota</taxon>
        <taxon>Fungi</taxon>
        <taxon>Fungi incertae sedis</taxon>
        <taxon>Mucoromycota</taxon>
        <taxon>Mucoromycotina</taxon>
        <taxon>Mucoromycetes</taxon>
        <taxon>Mucorales</taxon>
        <taxon>Cunninghamellaceae</taxon>
        <taxon>Absidia</taxon>
    </lineage>
</organism>
<keyword evidence="1" id="KW-0472">Membrane</keyword>
<accession>A0A1X2I053</accession>
<evidence type="ECO:0000313" key="2">
    <source>
        <dbReference type="EMBL" id="ORZ06502.1"/>
    </source>
</evidence>
<keyword evidence="3" id="KW-1185">Reference proteome</keyword>
<feature type="transmembrane region" description="Helical" evidence="1">
    <location>
        <begin position="131"/>
        <end position="148"/>
    </location>
</feature>
<keyword evidence="1" id="KW-0812">Transmembrane</keyword>
<dbReference type="AlphaFoldDB" id="A0A1X2I053"/>
<sequence length="184" mass="21156">MRSIGPSHESVFMKRPIDKFSPSLNIGKDLVIRLPFYSAVQYVQYSTIYTLPHVSIGKERHWHTVYRMMMMMKRILETTTFGTRLDDSHPLPSHFAMMTARTTRISKSHPLFIISCVVLTIGTTGKRMMTIFLIGFGECIIIVAGNFAKNKWILFRPQFHLAVFDGLEKHPDSSDYLGEGFCIY</sequence>
<dbReference type="EMBL" id="MCGE01000039">
    <property type="protein sequence ID" value="ORZ06502.1"/>
    <property type="molecule type" value="Genomic_DNA"/>
</dbReference>
<dbReference type="Proteomes" id="UP000193560">
    <property type="component" value="Unassembled WGS sequence"/>
</dbReference>
<feature type="transmembrane region" description="Helical" evidence="1">
    <location>
        <begin position="108"/>
        <end position="125"/>
    </location>
</feature>
<evidence type="ECO:0000256" key="1">
    <source>
        <dbReference type="SAM" id="Phobius"/>
    </source>
</evidence>
<gene>
    <name evidence="2" type="ORF">BCR42DRAFT_472776</name>
</gene>
<keyword evidence="1" id="KW-1133">Transmembrane helix</keyword>
<name>A0A1X2I053_9FUNG</name>
<reference evidence="2 3" key="1">
    <citation type="submission" date="2016-07" db="EMBL/GenBank/DDBJ databases">
        <title>Pervasive Adenine N6-methylation of Active Genes in Fungi.</title>
        <authorList>
            <consortium name="DOE Joint Genome Institute"/>
            <person name="Mondo S.J."/>
            <person name="Dannebaum R.O."/>
            <person name="Kuo R.C."/>
            <person name="Labutti K."/>
            <person name="Haridas S."/>
            <person name="Kuo A."/>
            <person name="Salamov A."/>
            <person name="Ahrendt S.R."/>
            <person name="Lipzen A."/>
            <person name="Sullivan W."/>
            <person name="Andreopoulos W.B."/>
            <person name="Clum A."/>
            <person name="Lindquist E."/>
            <person name="Daum C."/>
            <person name="Ramamoorthy G.K."/>
            <person name="Gryganskyi A."/>
            <person name="Culley D."/>
            <person name="Magnuson J.K."/>
            <person name="James T.Y."/>
            <person name="O'Malley M.A."/>
            <person name="Stajich J.E."/>
            <person name="Spatafora J.W."/>
            <person name="Visel A."/>
            <person name="Grigoriev I.V."/>
        </authorList>
    </citation>
    <scope>NUCLEOTIDE SEQUENCE [LARGE SCALE GENOMIC DNA]</scope>
    <source>
        <strain evidence="2 3">NRRL 1336</strain>
    </source>
</reference>
<comment type="caution">
    <text evidence="2">The sequence shown here is derived from an EMBL/GenBank/DDBJ whole genome shotgun (WGS) entry which is preliminary data.</text>
</comment>
<evidence type="ECO:0000313" key="3">
    <source>
        <dbReference type="Proteomes" id="UP000193560"/>
    </source>
</evidence>
<protein>
    <submittedName>
        <fullName evidence="2">Uncharacterized protein</fullName>
    </submittedName>
</protein>